<accession>A0A371CXI2</accession>
<feature type="region of interest" description="Disordered" evidence="1">
    <location>
        <begin position="148"/>
        <end position="183"/>
    </location>
</feature>
<dbReference type="Proteomes" id="UP000256964">
    <property type="component" value="Unassembled WGS sequence"/>
</dbReference>
<dbReference type="AlphaFoldDB" id="A0A371CXI2"/>
<proteinExistence type="predicted"/>
<gene>
    <name evidence="2" type="ORF">OH76DRAFT_1033127</name>
</gene>
<evidence type="ECO:0000256" key="1">
    <source>
        <dbReference type="SAM" id="MobiDB-lite"/>
    </source>
</evidence>
<reference evidence="2 3" key="1">
    <citation type="journal article" date="2018" name="Biotechnol. Biofuels">
        <title>Integrative visual omics of the white-rot fungus Polyporus brumalis exposes the biotechnological potential of its oxidative enzymes for delignifying raw plant biomass.</title>
        <authorList>
            <person name="Miyauchi S."/>
            <person name="Rancon A."/>
            <person name="Drula E."/>
            <person name="Hage H."/>
            <person name="Chaduli D."/>
            <person name="Favel A."/>
            <person name="Grisel S."/>
            <person name="Henrissat B."/>
            <person name="Herpoel-Gimbert I."/>
            <person name="Ruiz-Duenas F.J."/>
            <person name="Chevret D."/>
            <person name="Hainaut M."/>
            <person name="Lin J."/>
            <person name="Wang M."/>
            <person name="Pangilinan J."/>
            <person name="Lipzen A."/>
            <person name="Lesage-Meessen L."/>
            <person name="Navarro D."/>
            <person name="Riley R."/>
            <person name="Grigoriev I.V."/>
            <person name="Zhou S."/>
            <person name="Raouche S."/>
            <person name="Rosso M.N."/>
        </authorList>
    </citation>
    <scope>NUCLEOTIDE SEQUENCE [LARGE SCALE GENOMIC DNA]</scope>
    <source>
        <strain evidence="2 3">BRFM 1820</strain>
    </source>
</reference>
<evidence type="ECO:0000313" key="3">
    <source>
        <dbReference type="Proteomes" id="UP000256964"/>
    </source>
</evidence>
<name>A0A371CXI2_9APHY</name>
<sequence length="183" mass="20046">MRHSPKYEILAATISWTLGRAAPWMFCTPQVLRNTRSKTDQARGDEIAHTNPYHGSIPMLVPVLDDADIDDAFRCVRDGTAANILQDAPLGPARRSGERRACRAIPSVPAFSPSITARETADKRPLIIASIIAHQKHPVLVSFPAWHEEGDPEAAPEDPHKDKGALCSASWDNRGRRGASRSP</sequence>
<dbReference type="EMBL" id="KZ857443">
    <property type="protein sequence ID" value="RDX44990.1"/>
    <property type="molecule type" value="Genomic_DNA"/>
</dbReference>
<keyword evidence="3" id="KW-1185">Reference proteome</keyword>
<evidence type="ECO:0000313" key="2">
    <source>
        <dbReference type="EMBL" id="RDX44990.1"/>
    </source>
</evidence>
<organism evidence="2 3">
    <name type="scientific">Lentinus brumalis</name>
    <dbReference type="NCBI Taxonomy" id="2498619"/>
    <lineage>
        <taxon>Eukaryota</taxon>
        <taxon>Fungi</taxon>
        <taxon>Dikarya</taxon>
        <taxon>Basidiomycota</taxon>
        <taxon>Agaricomycotina</taxon>
        <taxon>Agaricomycetes</taxon>
        <taxon>Polyporales</taxon>
        <taxon>Polyporaceae</taxon>
        <taxon>Lentinus</taxon>
    </lineage>
</organism>
<protein>
    <submittedName>
        <fullName evidence="2">Uncharacterized protein</fullName>
    </submittedName>
</protein>